<protein>
    <submittedName>
        <fullName evidence="1">Uncharacterized protein</fullName>
    </submittedName>
</protein>
<dbReference type="RefSeq" id="WP_146397959.1">
    <property type="nucleotide sequence ID" value="NZ_SJPQ01000001.1"/>
</dbReference>
<proteinExistence type="predicted"/>
<dbReference type="OrthoDB" id="288736at2"/>
<accession>A0A5C5ZUW7</accession>
<evidence type="ECO:0000313" key="1">
    <source>
        <dbReference type="EMBL" id="TWT90777.1"/>
    </source>
</evidence>
<name>A0A5C5ZUW7_9BACT</name>
<reference evidence="1 2" key="1">
    <citation type="submission" date="2019-02" db="EMBL/GenBank/DDBJ databases">
        <title>Deep-cultivation of Planctomycetes and their phenomic and genomic characterization uncovers novel biology.</title>
        <authorList>
            <person name="Wiegand S."/>
            <person name="Jogler M."/>
            <person name="Boedeker C."/>
            <person name="Pinto D."/>
            <person name="Vollmers J."/>
            <person name="Rivas-Marin E."/>
            <person name="Kohn T."/>
            <person name="Peeters S.H."/>
            <person name="Heuer A."/>
            <person name="Rast P."/>
            <person name="Oberbeckmann S."/>
            <person name="Bunk B."/>
            <person name="Jeske O."/>
            <person name="Meyerdierks A."/>
            <person name="Storesund J.E."/>
            <person name="Kallscheuer N."/>
            <person name="Luecker S."/>
            <person name="Lage O.M."/>
            <person name="Pohl T."/>
            <person name="Merkel B.J."/>
            <person name="Hornburger P."/>
            <person name="Mueller R.-W."/>
            <person name="Bruemmer F."/>
            <person name="Labrenz M."/>
            <person name="Spormann A.M."/>
            <person name="Op Den Camp H."/>
            <person name="Overmann J."/>
            <person name="Amann R."/>
            <person name="Jetten M.S.M."/>
            <person name="Mascher T."/>
            <person name="Medema M.H."/>
            <person name="Devos D.P."/>
            <person name="Kaster A.-K."/>
            <person name="Ovreas L."/>
            <person name="Rohde M."/>
            <person name="Galperin M.Y."/>
            <person name="Jogler C."/>
        </authorList>
    </citation>
    <scope>NUCLEOTIDE SEQUENCE [LARGE SCALE GENOMIC DNA]</scope>
    <source>
        <strain evidence="1 2">Mal64</strain>
    </source>
</reference>
<organism evidence="1 2">
    <name type="scientific">Pseudobythopirellula maris</name>
    <dbReference type="NCBI Taxonomy" id="2527991"/>
    <lineage>
        <taxon>Bacteria</taxon>
        <taxon>Pseudomonadati</taxon>
        <taxon>Planctomycetota</taxon>
        <taxon>Planctomycetia</taxon>
        <taxon>Pirellulales</taxon>
        <taxon>Lacipirellulaceae</taxon>
        <taxon>Pseudobythopirellula</taxon>
    </lineage>
</organism>
<gene>
    <name evidence="1" type="ORF">Mal64_11740</name>
</gene>
<dbReference type="AlphaFoldDB" id="A0A5C5ZUW7"/>
<keyword evidence="2" id="KW-1185">Reference proteome</keyword>
<sequence length="144" mass="15546">MRYALLDHDCPPGYREGPHWDLLVERPGMSDVERRLAAWSLLALPPTWRERLSNAAPDRSPLASGLAEAGMVQATPLTDHRAHYLDYEGPIGGGRGVVTRVAAGQVAWLEAASAGDVRLRLTDGPLAGEVELRSDASVVVLRVS</sequence>
<dbReference type="EMBL" id="SJPQ01000001">
    <property type="protein sequence ID" value="TWT90777.1"/>
    <property type="molecule type" value="Genomic_DNA"/>
</dbReference>
<evidence type="ECO:0000313" key="2">
    <source>
        <dbReference type="Proteomes" id="UP000315440"/>
    </source>
</evidence>
<comment type="caution">
    <text evidence="1">The sequence shown here is derived from an EMBL/GenBank/DDBJ whole genome shotgun (WGS) entry which is preliminary data.</text>
</comment>
<dbReference type="Proteomes" id="UP000315440">
    <property type="component" value="Unassembled WGS sequence"/>
</dbReference>